<gene>
    <name evidence="11" type="ORF">ECRASSUSDP1_LOCUS15624</name>
</gene>
<dbReference type="Proteomes" id="UP001295684">
    <property type="component" value="Unassembled WGS sequence"/>
</dbReference>
<dbReference type="SMART" id="SM00631">
    <property type="entry name" value="Zn_pept"/>
    <property type="match status" value="1"/>
</dbReference>
<evidence type="ECO:0000256" key="8">
    <source>
        <dbReference type="SAM" id="MobiDB-lite"/>
    </source>
</evidence>
<evidence type="ECO:0000256" key="9">
    <source>
        <dbReference type="SAM" id="Phobius"/>
    </source>
</evidence>
<dbReference type="GO" id="GO:0004181">
    <property type="term" value="F:metallocarboxypeptidase activity"/>
    <property type="evidence" value="ECO:0007669"/>
    <property type="project" value="InterPro"/>
</dbReference>
<keyword evidence="6" id="KW-0482">Metalloprotease</keyword>
<comment type="caution">
    <text evidence="7">Lacks conserved residue(s) required for the propagation of feature annotation.</text>
</comment>
<dbReference type="AlphaFoldDB" id="A0AAD2CYW3"/>
<comment type="caution">
    <text evidence="11">The sequence shown here is derived from an EMBL/GenBank/DDBJ whole genome shotgun (WGS) entry which is preliminary data.</text>
</comment>
<keyword evidence="9" id="KW-1133">Transmembrane helix</keyword>
<feature type="region of interest" description="Disordered" evidence="8">
    <location>
        <begin position="735"/>
        <end position="982"/>
    </location>
</feature>
<comment type="cofactor">
    <cofactor evidence="1">
        <name>Zn(2+)</name>
        <dbReference type="ChEBI" id="CHEBI:29105"/>
    </cofactor>
</comment>
<feature type="compositionally biased region" description="Basic and acidic residues" evidence="8">
    <location>
        <begin position="850"/>
        <end position="869"/>
    </location>
</feature>
<dbReference type="GO" id="GO:0005615">
    <property type="term" value="C:extracellular space"/>
    <property type="evidence" value="ECO:0007669"/>
    <property type="project" value="TreeGrafter"/>
</dbReference>
<feature type="transmembrane region" description="Helical" evidence="9">
    <location>
        <begin position="71"/>
        <end position="90"/>
    </location>
</feature>
<keyword evidence="4" id="KW-0378">Hydrolase</keyword>
<evidence type="ECO:0000256" key="6">
    <source>
        <dbReference type="ARBA" id="ARBA00023049"/>
    </source>
</evidence>
<evidence type="ECO:0000256" key="5">
    <source>
        <dbReference type="ARBA" id="ARBA00022833"/>
    </source>
</evidence>
<comment type="similarity">
    <text evidence="2 7">Belongs to the peptidase M14 family.</text>
</comment>
<evidence type="ECO:0000256" key="7">
    <source>
        <dbReference type="PROSITE-ProRule" id="PRU01379"/>
    </source>
</evidence>
<keyword evidence="9" id="KW-0472">Membrane</keyword>
<proteinExistence type="inferred from homology"/>
<dbReference type="PROSITE" id="PS52035">
    <property type="entry name" value="PEPTIDASE_M14"/>
    <property type="match status" value="1"/>
</dbReference>
<organism evidence="11 12">
    <name type="scientific">Euplotes crassus</name>
    <dbReference type="NCBI Taxonomy" id="5936"/>
    <lineage>
        <taxon>Eukaryota</taxon>
        <taxon>Sar</taxon>
        <taxon>Alveolata</taxon>
        <taxon>Ciliophora</taxon>
        <taxon>Intramacronucleata</taxon>
        <taxon>Spirotrichea</taxon>
        <taxon>Hypotrichia</taxon>
        <taxon>Euplotida</taxon>
        <taxon>Euplotidae</taxon>
        <taxon>Moneuplotes</taxon>
    </lineage>
</organism>
<dbReference type="EMBL" id="CAMPGE010015663">
    <property type="protein sequence ID" value="CAI2374272.1"/>
    <property type="molecule type" value="Genomic_DNA"/>
</dbReference>
<feature type="compositionally biased region" description="Polar residues" evidence="8">
    <location>
        <begin position="874"/>
        <end position="890"/>
    </location>
</feature>
<dbReference type="SUPFAM" id="SSF53187">
    <property type="entry name" value="Zn-dependent exopeptidases"/>
    <property type="match status" value="1"/>
</dbReference>
<evidence type="ECO:0000256" key="4">
    <source>
        <dbReference type="ARBA" id="ARBA00022801"/>
    </source>
</evidence>
<keyword evidence="5" id="KW-0862">Zinc</keyword>
<feature type="compositionally biased region" description="Basic and acidic residues" evidence="8">
    <location>
        <begin position="780"/>
        <end position="807"/>
    </location>
</feature>
<dbReference type="GO" id="GO:0006508">
    <property type="term" value="P:proteolysis"/>
    <property type="evidence" value="ECO:0007669"/>
    <property type="project" value="UniProtKB-KW"/>
</dbReference>
<feature type="compositionally biased region" description="Polar residues" evidence="8">
    <location>
        <begin position="813"/>
        <end position="825"/>
    </location>
</feature>
<keyword evidence="3" id="KW-0645">Protease</keyword>
<evidence type="ECO:0000313" key="11">
    <source>
        <dbReference type="EMBL" id="CAI2374272.1"/>
    </source>
</evidence>
<evidence type="ECO:0000313" key="12">
    <source>
        <dbReference type="Proteomes" id="UP001295684"/>
    </source>
</evidence>
<dbReference type="GO" id="GO:0008270">
    <property type="term" value="F:zinc ion binding"/>
    <property type="evidence" value="ECO:0007669"/>
    <property type="project" value="InterPro"/>
</dbReference>
<protein>
    <recommendedName>
        <fullName evidence="10">Peptidase M14 domain-containing protein</fullName>
    </recommendedName>
</protein>
<dbReference type="PANTHER" id="PTHR11705">
    <property type="entry name" value="PROTEASE FAMILY M14 CARBOXYPEPTIDASE A,B"/>
    <property type="match status" value="1"/>
</dbReference>
<accession>A0AAD2CYW3</accession>
<keyword evidence="12" id="KW-1185">Reference proteome</keyword>
<dbReference type="PANTHER" id="PTHR11705:SF143">
    <property type="entry name" value="SLL0236 PROTEIN"/>
    <property type="match status" value="1"/>
</dbReference>
<name>A0AAD2CYW3_EUPCR</name>
<evidence type="ECO:0000256" key="2">
    <source>
        <dbReference type="ARBA" id="ARBA00005988"/>
    </source>
</evidence>
<evidence type="ECO:0000256" key="3">
    <source>
        <dbReference type="ARBA" id="ARBA00022670"/>
    </source>
</evidence>
<reference evidence="11" key="1">
    <citation type="submission" date="2023-07" db="EMBL/GenBank/DDBJ databases">
        <authorList>
            <consortium name="AG Swart"/>
            <person name="Singh M."/>
            <person name="Singh A."/>
            <person name="Seah K."/>
            <person name="Emmerich C."/>
        </authorList>
    </citation>
    <scope>NUCLEOTIDE SEQUENCE</scope>
    <source>
        <strain evidence="11">DP1</strain>
    </source>
</reference>
<feature type="compositionally biased region" description="Basic and acidic residues" evidence="8">
    <location>
        <begin position="957"/>
        <end position="967"/>
    </location>
</feature>
<dbReference type="Pfam" id="PF00246">
    <property type="entry name" value="Peptidase_M14"/>
    <property type="match status" value="1"/>
</dbReference>
<feature type="domain" description="Peptidase M14" evidence="10">
    <location>
        <begin position="118"/>
        <end position="436"/>
    </location>
</feature>
<feature type="compositionally biased region" description="Basic and acidic residues" evidence="8">
    <location>
        <begin position="756"/>
        <end position="769"/>
    </location>
</feature>
<evidence type="ECO:0000256" key="1">
    <source>
        <dbReference type="ARBA" id="ARBA00001947"/>
    </source>
</evidence>
<evidence type="ECO:0000259" key="10">
    <source>
        <dbReference type="PROSITE" id="PS52035"/>
    </source>
</evidence>
<dbReference type="InterPro" id="IPR000834">
    <property type="entry name" value="Peptidase_M14"/>
</dbReference>
<sequence>MKFRGNSRKLITGGTDCEQTCVGISEKWCRRRGRNRKEGGRGIGRERGCGQECREIDGCERRQGGFGWGTCVFQVLVISLVLTMAAGLTIEPSEFLTTQDFNEIVSKISQQVDGLSRPFMDWDESLSFYQALASEYPYLVREVRNIGNTEEGNSIYAIHLSYRYTSQVDSLGISNTTELVQDSAKPSAVIVGGHHANSMVANNYIMALLGKLVHGFHHNDGKIMNLLKLRHIWVVPYLNIDGYKYIQSYAGSINDVQSVIKNRKATGGCSSSDLGVNLMNNYQHQWGLNVNGSSPVECNSLYRGSSSMSEKEVQVFTEFYSNVLSPTVMFSVESGQSFLKYPYNYASDGTNALLKSGSFGWFTSSLDSDIKLINQDISIGNHQALFSKPNNGDNDDYFTGLKKIIAFTLSVGSTEYGILPLNQTDSDKIKKVIDDNLEIGIYAIEKAAEQISAIANRIDVCTPKIQECGGYKPDDGKWRFFVDLDIKNSGQKDLATDFVITLSFSNQRMSFKSQLSSNNETNRRNLGDQTMTISSNFMRGREEEKQNFRALIDYQTLGSDKQLDSLGEIQISATYYSTTVHATSLKFEQYSSYSTILNQYYDSKVDWVAILFFVWFVLHSTFLFLQLKFNITKIIKDKLLKKCIKQSAQDGKQVNLHTTTKEDQAISDHIFNEGTITEKSVKESLTVSRSNADLLPKMLTNDVSSIRSSRDKEFPKEDDSEEICEYKPREIEHIEMQNKISSLPVKIEPVEEDPNEDKYDSDSPTKEINRSPLSENSSNSREKPSIELHRFDSPEDGERTKKSDRNNVEPLEFSQNQNLAQSYSKHLNYEEDDSPEDLDKQEDYLQIPPKKSEKGGSDDSRCKIKREDILLSNMDGSECSQNKISSSSSADDGKIKISPIIRSESIKRDSDLNKIASSTPLTKREKSSFYPSKKSLEGPVEGNSSANDSIIEEAKEDNEANRLKTLPEEMIYTKPRSKKDFNQKLRHQNIAEFYPYEEGKDDMGDNKVLKKRSLERVATATENQRYKDASHHFKSKTLHGQRKSQDAVFGSTIQKNALVNIENKGKPQVNALFKASVTDSEEGPVLGVGKNPRLKPVTPEDRLKRILKEEKIQLDISKLTENTDQK</sequence>
<keyword evidence="9" id="KW-0812">Transmembrane</keyword>
<dbReference type="Gene3D" id="3.40.630.10">
    <property type="entry name" value="Zn peptidases"/>
    <property type="match status" value="1"/>
</dbReference>